<dbReference type="AlphaFoldDB" id="A0A430QFB9"/>
<sequence>MLETSFGLQEAGLISQISYLKGICTTRGEISPDITEECLRELEVECTKLASELATLNQLEVIQVQSRNKLVEKQNQLKHMNDVEGILRQENSWLRFLTNIVDLEHDSCKQALKELISISQSLHTLKDYSVQLLEKSASLYQSDDLIECDESVRNDVSKHFEDAVIHLLLTSPLPPELSEKLKTTENRSETILDILRSLKSSRKQLLGLKETFDLPDSLISCDAPSHLEQLNPDRIRFSWRGLCSTELTDLIVNTCKDINGLVEQLDRLELETDITFPHI</sequence>
<proteinExistence type="predicted"/>
<dbReference type="EMBL" id="QMKO01001807">
    <property type="protein sequence ID" value="RTG86418.1"/>
    <property type="molecule type" value="Genomic_DNA"/>
</dbReference>
<accession>A0A430QFB9</accession>
<gene>
    <name evidence="1" type="ORF">DC041_0006855</name>
</gene>
<evidence type="ECO:0000313" key="2">
    <source>
        <dbReference type="Proteomes" id="UP000290809"/>
    </source>
</evidence>
<organism evidence="1 2">
    <name type="scientific">Schistosoma bovis</name>
    <name type="common">Blood fluke</name>
    <dbReference type="NCBI Taxonomy" id="6184"/>
    <lineage>
        <taxon>Eukaryota</taxon>
        <taxon>Metazoa</taxon>
        <taxon>Spiralia</taxon>
        <taxon>Lophotrochozoa</taxon>
        <taxon>Platyhelminthes</taxon>
        <taxon>Trematoda</taxon>
        <taxon>Digenea</taxon>
        <taxon>Strigeidida</taxon>
        <taxon>Schistosomatoidea</taxon>
        <taxon>Schistosomatidae</taxon>
        <taxon>Schistosoma</taxon>
    </lineage>
</organism>
<protein>
    <submittedName>
        <fullName evidence="1">Uncharacterized protein</fullName>
    </submittedName>
</protein>
<comment type="caution">
    <text evidence="1">The sequence shown here is derived from an EMBL/GenBank/DDBJ whole genome shotgun (WGS) entry which is preliminary data.</text>
</comment>
<name>A0A430QFB9_SCHBO</name>
<reference evidence="1 2" key="1">
    <citation type="journal article" date="2019" name="PLoS Pathog.">
        <title>Genome sequence of the bovine parasite Schistosoma bovis Tanzania.</title>
        <authorList>
            <person name="Oey H."/>
            <person name="Zakrzewski M."/>
            <person name="Gobert G."/>
            <person name="Gravermann K."/>
            <person name="Stoye J."/>
            <person name="Jones M."/>
            <person name="Mcmanus D."/>
            <person name="Krause L."/>
        </authorList>
    </citation>
    <scope>NUCLEOTIDE SEQUENCE [LARGE SCALE GENOMIC DNA]</scope>
    <source>
        <strain evidence="1 2">TAN1997</strain>
    </source>
</reference>
<keyword evidence="2" id="KW-1185">Reference proteome</keyword>
<dbReference type="Proteomes" id="UP000290809">
    <property type="component" value="Unassembled WGS sequence"/>
</dbReference>
<evidence type="ECO:0000313" key="1">
    <source>
        <dbReference type="EMBL" id="RTG86418.1"/>
    </source>
</evidence>